<keyword evidence="15" id="KW-0464">Manganese</keyword>
<dbReference type="RefSeq" id="WP_133431234.1">
    <property type="nucleotide sequence ID" value="NZ_SCWA01000003.1"/>
</dbReference>
<dbReference type="OrthoDB" id="9793111at2"/>
<comment type="pathway">
    <text evidence="6">Cofactor biosynthesis; riboflavin biosynthesis; 2-hydroxy-3-oxobutyl phosphate from D-ribulose 5-phosphate: step 1/1.</text>
</comment>
<evidence type="ECO:0000256" key="13">
    <source>
        <dbReference type="ARBA" id="ARBA00022842"/>
    </source>
</evidence>
<comment type="function">
    <text evidence="19">Catalyzes the conversion of GTP to 2,5-diamino-6-ribosylamino-4(3H)-pyrimidinone 5'-phosphate (DARP), formate and pyrophosphate.</text>
</comment>
<dbReference type="FunFam" id="3.40.50.10990:FF:000002">
    <property type="entry name" value="GTP cyclohydrolase-2"/>
    <property type="match status" value="1"/>
</dbReference>
<feature type="binding site" evidence="19">
    <location>
        <begin position="287"/>
        <end position="289"/>
    </location>
    <ligand>
        <name>GTP</name>
        <dbReference type="ChEBI" id="CHEBI:37565"/>
    </ligand>
</feature>
<evidence type="ECO:0000256" key="3">
    <source>
        <dbReference type="ARBA" id="ARBA00001946"/>
    </source>
</evidence>
<dbReference type="Gene3D" id="3.90.870.10">
    <property type="entry name" value="DHBP synthase"/>
    <property type="match status" value="1"/>
</dbReference>
<dbReference type="InterPro" id="IPR032677">
    <property type="entry name" value="GTP_cyclohydro_II"/>
</dbReference>
<evidence type="ECO:0000256" key="19">
    <source>
        <dbReference type="HAMAP-Rule" id="MF_00179"/>
    </source>
</evidence>
<dbReference type="NCBIfam" id="NF001591">
    <property type="entry name" value="PRK00393.1"/>
    <property type="match status" value="1"/>
</dbReference>
<dbReference type="Proteomes" id="UP000295310">
    <property type="component" value="Unassembled WGS sequence"/>
</dbReference>
<evidence type="ECO:0000259" key="20">
    <source>
        <dbReference type="Pfam" id="PF00925"/>
    </source>
</evidence>
<feature type="active site" description="Nucleophile" evidence="19">
    <location>
        <position position="323"/>
    </location>
</feature>
<dbReference type="Gene3D" id="3.40.50.10990">
    <property type="entry name" value="GTP cyclohydrolase II"/>
    <property type="match status" value="1"/>
</dbReference>
<dbReference type="PANTHER" id="PTHR21327:SF18">
    <property type="entry name" value="3,4-DIHYDROXY-2-BUTANONE 4-PHOSPHATE SYNTHASE"/>
    <property type="match status" value="1"/>
</dbReference>
<feature type="binding site" evidence="19">
    <location>
        <position position="263"/>
    </location>
    <ligand>
        <name>Zn(2+)</name>
        <dbReference type="ChEBI" id="CHEBI:29105"/>
        <note>catalytic</note>
    </ligand>
</feature>
<keyword evidence="22" id="KW-1185">Reference proteome</keyword>
<feature type="binding site" evidence="19">
    <location>
        <position position="344"/>
    </location>
    <ligand>
        <name>GTP</name>
        <dbReference type="ChEBI" id="CHEBI:37565"/>
    </ligand>
</feature>
<keyword evidence="10 19" id="KW-0547">Nucleotide-binding</keyword>
<dbReference type="InterPro" id="IPR017945">
    <property type="entry name" value="DHBP_synth_RibB-like_a/b_dom"/>
</dbReference>
<comment type="similarity">
    <text evidence="19">Belongs to the GTP cyclohydrolase II family.</text>
</comment>
<evidence type="ECO:0000256" key="2">
    <source>
        <dbReference type="ARBA" id="ARBA00001936"/>
    </source>
</evidence>
<evidence type="ECO:0000256" key="5">
    <source>
        <dbReference type="ARBA" id="ARBA00004853"/>
    </source>
</evidence>
<dbReference type="InterPro" id="IPR000422">
    <property type="entry name" value="DHBP_synthase_RibB"/>
</dbReference>
<dbReference type="EMBL" id="SCWA01000003">
    <property type="protein sequence ID" value="TDL98641.1"/>
    <property type="molecule type" value="Genomic_DNA"/>
</dbReference>
<dbReference type="UniPathway" id="UPA00275">
    <property type="reaction ID" value="UER00399"/>
</dbReference>
<evidence type="ECO:0000256" key="7">
    <source>
        <dbReference type="ARBA" id="ARBA00005520"/>
    </source>
</evidence>
<evidence type="ECO:0000313" key="21">
    <source>
        <dbReference type="EMBL" id="TDL98641.1"/>
    </source>
</evidence>
<evidence type="ECO:0000256" key="16">
    <source>
        <dbReference type="ARBA" id="ARBA00023239"/>
    </source>
</evidence>
<evidence type="ECO:0000256" key="14">
    <source>
        <dbReference type="ARBA" id="ARBA00023134"/>
    </source>
</evidence>
<feature type="binding site" evidence="19">
    <location>
        <position position="250"/>
    </location>
    <ligand>
        <name>Zn(2+)</name>
        <dbReference type="ChEBI" id="CHEBI:29105"/>
        <note>catalytic</note>
    </ligand>
</feature>
<keyword evidence="11 19" id="KW-0378">Hydrolase</keyword>
<comment type="catalytic activity">
    <reaction evidence="1">
        <text>D-ribulose 5-phosphate = (2S)-2-hydroxy-3-oxobutyl phosphate + formate + H(+)</text>
        <dbReference type="Rhea" id="RHEA:18457"/>
        <dbReference type="ChEBI" id="CHEBI:15378"/>
        <dbReference type="ChEBI" id="CHEBI:15740"/>
        <dbReference type="ChEBI" id="CHEBI:58121"/>
        <dbReference type="ChEBI" id="CHEBI:58830"/>
        <dbReference type="EC" id="4.1.99.12"/>
    </reaction>
</comment>
<evidence type="ECO:0000256" key="1">
    <source>
        <dbReference type="ARBA" id="ARBA00000141"/>
    </source>
</evidence>
<feature type="binding site" evidence="19">
    <location>
        <position position="309"/>
    </location>
    <ligand>
        <name>GTP</name>
        <dbReference type="ChEBI" id="CHEBI:37565"/>
    </ligand>
</feature>
<dbReference type="Pfam" id="PF00925">
    <property type="entry name" value="GTP_cyclohydro2"/>
    <property type="match status" value="1"/>
</dbReference>
<evidence type="ECO:0000256" key="17">
    <source>
        <dbReference type="ARBA" id="ARBA00023268"/>
    </source>
</evidence>
<comment type="cofactor">
    <cofactor evidence="3">
        <name>Mg(2+)</name>
        <dbReference type="ChEBI" id="CHEBI:18420"/>
    </cofactor>
</comment>
<gene>
    <name evidence="21" type="primary">ribB</name>
    <name evidence="19" type="synonym">ribA</name>
    <name evidence="21" type="ORF">ERX27_02365</name>
</gene>
<dbReference type="AlphaFoldDB" id="A0A4R6BFJ0"/>
<feature type="binding site" evidence="19">
    <location>
        <begin position="245"/>
        <end position="249"/>
    </location>
    <ligand>
        <name>GTP</name>
        <dbReference type="ChEBI" id="CHEBI:37565"/>
    </ligand>
</feature>
<dbReference type="EC" id="3.5.4.25" evidence="19"/>
<keyword evidence="13" id="KW-0460">Magnesium</keyword>
<evidence type="ECO:0000256" key="9">
    <source>
        <dbReference type="ARBA" id="ARBA00022723"/>
    </source>
</evidence>
<dbReference type="PANTHER" id="PTHR21327">
    <property type="entry name" value="GTP CYCLOHYDROLASE II-RELATED"/>
    <property type="match status" value="1"/>
</dbReference>
<dbReference type="GO" id="GO:0005829">
    <property type="term" value="C:cytosol"/>
    <property type="evidence" value="ECO:0007669"/>
    <property type="project" value="TreeGrafter"/>
</dbReference>
<keyword evidence="17" id="KW-0511">Multifunctional enzyme</keyword>
<evidence type="ECO:0000313" key="22">
    <source>
        <dbReference type="Proteomes" id="UP000295310"/>
    </source>
</evidence>
<evidence type="ECO:0000256" key="10">
    <source>
        <dbReference type="ARBA" id="ARBA00022741"/>
    </source>
</evidence>
<feature type="binding site" evidence="19">
    <location>
        <position position="349"/>
    </location>
    <ligand>
        <name>GTP</name>
        <dbReference type="ChEBI" id="CHEBI:37565"/>
    </ligand>
</feature>
<evidence type="ECO:0000256" key="8">
    <source>
        <dbReference type="ARBA" id="ARBA00022619"/>
    </source>
</evidence>
<dbReference type="Pfam" id="PF00926">
    <property type="entry name" value="DHBP_synthase"/>
    <property type="match status" value="1"/>
</dbReference>
<evidence type="ECO:0000256" key="15">
    <source>
        <dbReference type="ARBA" id="ARBA00023211"/>
    </source>
</evidence>
<dbReference type="NCBIfam" id="TIGR00505">
    <property type="entry name" value="ribA"/>
    <property type="match status" value="1"/>
</dbReference>
<proteinExistence type="inferred from homology"/>
<keyword evidence="16 21" id="KW-0456">Lyase</keyword>
<sequence length="394" mass="43710">MFSTIEEALIDLKAGKPVIVVDSEDRENEGDLVAVTEFAAPDVLNLMISEARGLVCAPLSRELAERFNLTPMTARNDDPHGTAFTISIDHVSSTTGISVQERFDTVRALLGEDSRCFNSPGHIFPLIAKDGGVLERQGHTEACVDLAGLCGAKKTGIICEIIKTDGTMARRDDLVQFKEKHDLKMITIEALVHYRKQQEALVKREAVVDMPTDFGHFTVYGYSEIYSDKDHVVYMKPYEGVPDIRLHSECLTGDVFHSRRCDCGTQLENGLRHIDAHGGLLIYLRQEGRGIGLINKLKAYEKIEKGLDTVEANAALGFDADLRDYGVAAAILRDLGIPSVNLITNNPRKIDGLRDYGIDVRVRIPHQFSSNPDNSHYLATKKEKLGHLLEENLI</sequence>
<evidence type="ECO:0000256" key="6">
    <source>
        <dbReference type="ARBA" id="ARBA00004904"/>
    </source>
</evidence>
<comment type="cofactor">
    <cofactor evidence="2">
        <name>Mn(2+)</name>
        <dbReference type="ChEBI" id="CHEBI:29035"/>
    </cofactor>
</comment>
<name>A0A4R6BFJ0_9STAP</name>
<comment type="catalytic activity">
    <reaction evidence="18 19">
        <text>GTP + 4 H2O = 2,5-diamino-6-hydroxy-4-(5-phosphoribosylamino)-pyrimidine + formate + 2 phosphate + 3 H(+)</text>
        <dbReference type="Rhea" id="RHEA:23704"/>
        <dbReference type="ChEBI" id="CHEBI:15377"/>
        <dbReference type="ChEBI" id="CHEBI:15378"/>
        <dbReference type="ChEBI" id="CHEBI:15740"/>
        <dbReference type="ChEBI" id="CHEBI:37565"/>
        <dbReference type="ChEBI" id="CHEBI:43474"/>
        <dbReference type="ChEBI" id="CHEBI:58614"/>
        <dbReference type="EC" id="3.5.4.25"/>
    </reaction>
</comment>
<comment type="cofactor">
    <cofactor evidence="19">
        <name>Zn(2+)</name>
        <dbReference type="ChEBI" id="CHEBI:29105"/>
    </cofactor>
    <text evidence="19">Binds 1 zinc ion per subunit.</text>
</comment>
<dbReference type="InterPro" id="IPR000926">
    <property type="entry name" value="RibA"/>
</dbReference>
<comment type="similarity">
    <text evidence="7">In the N-terminal section; belongs to the DHBP synthase family.</text>
</comment>
<dbReference type="CDD" id="cd00641">
    <property type="entry name" value="GTP_cyclohydro2"/>
    <property type="match status" value="1"/>
</dbReference>
<dbReference type="InterPro" id="IPR036144">
    <property type="entry name" value="RibA-like_sf"/>
</dbReference>
<dbReference type="GO" id="GO:0008686">
    <property type="term" value="F:3,4-dihydroxy-2-butanone-4-phosphate synthase activity"/>
    <property type="evidence" value="ECO:0007669"/>
    <property type="project" value="UniProtKB-EC"/>
</dbReference>
<keyword evidence="8 19" id="KW-0686">Riboflavin biosynthesis</keyword>
<evidence type="ECO:0000256" key="18">
    <source>
        <dbReference type="ARBA" id="ARBA00049295"/>
    </source>
</evidence>
<dbReference type="HAMAP" id="MF_00179">
    <property type="entry name" value="RibA"/>
    <property type="match status" value="1"/>
</dbReference>
<accession>A0A4R6BFJ0</accession>
<evidence type="ECO:0000256" key="12">
    <source>
        <dbReference type="ARBA" id="ARBA00022833"/>
    </source>
</evidence>
<evidence type="ECO:0000256" key="11">
    <source>
        <dbReference type="ARBA" id="ARBA00022801"/>
    </source>
</evidence>
<feature type="active site" description="Proton acceptor" evidence="19">
    <location>
        <position position="321"/>
    </location>
</feature>
<dbReference type="GO" id="GO:0009231">
    <property type="term" value="P:riboflavin biosynthetic process"/>
    <property type="evidence" value="ECO:0007669"/>
    <property type="project" value="UniProtKB-UniRule"/>
</dbReference>
<feature type="domain" description="GTP cyclohydrolase II" evidence="20">
    <location>
        <begin position="205"/>
        <end position="365"/>
    </location>
</feature>
<keyword evidence="9 19" id="KW-0479">Metal-binding</keyword>
<dbReference type="FunFam" id="3.90.870.10:FF:000001">
    <property type="entry name" value="Riboflavin biosynthesis protein RibBA"/>
    <property type="match status" value="1"/>
</dbReference>
<dbReference type="SUPFAM" id="SSF142695">
    <property type="entry name" value="RibA-like"/>
    <property type="match status" value="1"/>
</dbReference>
<reference evidence="21 22" key="1">
    <citation type="submission" date="2019-01" db="EMBL/GenBank/DDBJ databases">
        <title>Draft genome sequences of the type strains of six Macrococcus species.</title>
        <authorList>
            <person name="Mazhar S."/>
            <person name="Altermann E."/>
            <person name="Hill C."/>
            <person name="Mcauliffe O."/>
        </authorList>
    </citation>
    <scope>NUCLEOTIDE SEQUENCE [LARGE SCALE GENOMIC DNA]</scope>
    <source>
        <strain evidence="21 22">CCM4811</strain>
    </source>
</reference>
<dbReference type="NCBIfam" id="TIGR00506">
    <property type="entry name" value="ribB"/>
    <property type="match status" value="1"/>
</dbReference>
<comment type="caution">
    <text evidence="21">The sequence shown here is derived from an EMBL/GenBank/DDBJ whole genome shotgun (WGS) entry which is preliminary data.</text>
</comment>
<dbReference type="PIRSF" id="PIRSF001259">
    <property type="entry name" value="RibA"/>
    <property type="match status" value="1"/>
</dbReference>
<evidence type="ECO:0000256" key="4">
    <source>
        <dbReference type="ARBA" id="ARBA00002284"/>
    </source>
</evidence>
<keyword evidence="14 19" id="KW-0342">GTP-binding</keyword>
<comment type="pathway">
    <text evidence="5 19">Cofactor biosynthesis; riboflavin biosynthesis; 5-amino-6-(D-ribitylamino)uracil from GTP: step 1/4.</text>
</comment>
<comment type="function">
    <text evidence="4">Catalyzes the conversion of D-ribulose 5-phosphate to formate and 3,4-dihydroxy-2-butanone 4-phosphate.</text>
</comment>
<keyword evidence="12 19" id="KW-0862">Zinc</keyword>
<feature type="binding site" evidence="19">
    <location>
        <position position="261"/>
    </location>
    <ligand>
        <name>Zn(2+)</name>
        <dbReference type="ChEBI" id="CHEBI:29105"/>
        <note>catalytic</note>
    </ligand>
</feature>
<dbReference type="GO" id="GO:0008270">
    <property type="term" value="F:zinc ion binding"/>
    <property type="evidence" value="ECO:0007669"/>
    <property type="project" value="UniProtKB-UniRule"/>
</dbReference>
<organism evidence="21 22">
    <name type="scientific">Macrococcus brunensis</name>
    <dbReference type="NCBI Taxonomy" id="198483"/>
    <lineage>
        <taxon>Bacteria</taxon>
        <taxon>Bacillati</taxon>
        <taxon>Bacillota</taxon>
        <taxon>Bacilli</taxon>
        <taxon>Bacillales</taxon>
        <taxon>Staphylococcaceae</taxon>
        <taxon>Macrococcus</taxon>
    </lineage>
</organism>
<dbReference type="GO" id="GO:0003935">
    <property type="term" value="F:GTP cyclohydrolase II activity"/>
    <property type="evidence" value="ECO:0007669"/>
    <property type="project" value="UniProtKB-UniRule"/>
</dbReference>
<dbReference type="GO" id="GO:0005525">
    <property type="term" value="F:GTP binding"/>
    <property type="evidence" value="ECO:0007669"/>
    <property type="project" value="UniProtKB-KW"/>
</dbReference>
<protein>
    <recommendedName>
        <fullName evidence="19">GTP cyclohydrolase-2</fullName>
        <ecNumber evidence="19">3.5.4.25</ecNumber>
    </recommendedName>
    <alternativeName>
        <fullName evidence="19">GTP cyclohydrolase II</fullName>
    </alternativeName>
</protein>
<dbReference type="SUPFAM" id="SSF55821">
    <property type="entry name" value="YrdC/RibB"/>
    <property type="match status" value="1"/>
</dbReference>
<feature type="binding site" evidence="19">
    <location>
        <position position="266"/>
    </location>
    <ligand>
        <name>GTP</name>
        <dbReference type="ChEBI" id="CHEBI:37565"/>
    </ligand>
</feature>